<reference evidence="6" key="1">
    <citation type="submission" date="2025-05" db="UniProtKB">
        <authorList>
            <consortium name="EnsemblMetazoa"/>
        </authorList>
    </citation>
    <scope>IDENTIFICATION</scope>
</reference>
<keyword evidence="1" id="KW-0233">DNA recombination</keyword>
<keyword evidence="1" id="KW-0347">Helicase</keyword>
<keyword evidence="1" id="KW-0547">Nucleotide-binding</keyword>
<evidence type="ECO:0000313" key="7">
    <source>
        <dbReference type="Proteomes" id="UP001652700"/>
    </source>
</evidence>
<keyword evidence="1" id="KW-0234">DNA repair</keyword>
<name>A0ABM5K503_DIAVI</name>
<dbReference type="PANTHER" id="PTHR10492">
    <property type="match status" value="1"/>
</dbReference>
<dbReference type="Gene3D" id="2.30.30.940">
    <property type="match status" value="1"/>
</dbReference>
<evidence type="ECO:0000256" key="1">
    <source>
        <dbReference type="RuleBase" id="RU363044"/>
    </source>
</evidence>
<evidence type="ECO:0000259" key="3">
    <source>
        <dbReference type="Pfam" id="PF05970"/>
    </source>
</evidence>
<dbReference type="Pfam" id="PF21530">
    <property type="entry name" value="Pif1_2B_dom"/>
    <property type="match status" value="1"/>
</dbReference>
<feature type="compositionally biased region" description="Polar residues" evidence="2">
    <location>
        <begin position="491"/>
        <end position="500"/>
    </location>
</feature>
<dbReference type="CDD" id="cd18809">
    <property type="entry name" value="SF1_C_RecD"/>
    <property type="match status" value="1"/>
</dbReference>
<evidence type="ECO:0000259" key="5">
    <source>
        <dbReference type="Pfam" id="PF21530"/>
    </source>
</evidence>
<comment type="cofactor">
    <cofactor evidence="1">
        <name>Mg(2+)</name>
        <dbReference type="ChEBI" id="CHEBI:18420"/>
    </cofactor>
</comment>
<feature type="compositionally biased region" description="Polar residues" evidence="2">
    <location>
        <begin position="309"/>
        <end position="318"/>
    </location>
</feature>
<dbReference type="InterPro" id="IPR049163">
    <property type="entry name" value="Pif1-like_2B_dom"/>
</dbReference>
<dbReference type="GeneID" id="126883655"/>
<feature type="compositionally biased region" description="Low complexity" evidence="2">
    <location>
        <begin position="531"/>
        <end position="541"/>
    </location>
</feature>
<proteinExistence type="inferred from homology"/>
<accession>A0ABM5K503</accession>
<dbReference type="EC" id="5.6.2.3" evidence="1"/>
<evidence type="ECO:0000256" key="2">
    <source>
        <dbReference type="SAM" id="MobiDB-lite"/>
    </source>
</evidence>
<dbReference type="InterPro" id="IPR010285">
    <property type="entry name" value="DNA_helicase_pif1-like_DEAD"/>
</dbReference>
<dbReference type="Gene3D" id="3.90.70.120">
    <property type="match status" value="1"/>
</dbReference>
<feature type="domain" description="Helitron helicase-like" evidence="4">
    <location>
        <begin position="1134"/>
        <end position="1315"/>
    </location>
</feature>
<dbReference type="InterPro" id="IPR027417">
    <property type="entry name" value="P-loop_NTPase"/>
</dbReference>
<protein>
    <recommendedName>
        <fullName evidence="1">ATP-dependent DNA helicase</fullName>
        <ecNumber evidence="1">5.6.2.3</ecNumber>
    </recommendedName>
</protein>
<feature type="region of interest" description="Disordered" evidence="2">
    <location>
        <begin position="232"/>
        <end position="257"/>
    </location>
</feature>
<dbReference type="SUPFAM" id="SSF52540">
    <property type="entry name" value="P-loop containing nucleoside triphosphate hydrolases"/>
    <property type="match status" value="2"/>
</dbReference>
<keyword evidence="1" id="KW-0227">DNA damage</keyword>
<dbReference type="Pfam" id="PF14214">
    <property type="entry name" value="Helitron_like_N"/>
    <property type="match status" value="1"/>
</dbReference>
<dbReference type="EnsemblMetazoa" id="XM_050649310.1">
    <property type="protein sequence ID" value="XP_050505267.1"/>
    <property type="gene ID" value="LOC126883655"/>
</dbReference>
<feature type="compositionally biased region" description="Basic and acidic residues" evidence="2">
    <location>
        <begin position="542"/>
        <end position="552"/>
    </location>
</feature>
<dbReference type="Pfam" id="PF05970">
    <property type="entry name" value="PIF1"/>
    <property type="match status" value="1"/>
</dbReference>
<comment type="similarity">
    <text evidence="1">Belongs to the helicase family.</text>
</comment>
<feature type="domain" description="DNA helicase Pif1-like 2B" evidence="5">
    <location>
        <begin position="2083"/>
        <end position="2128"/>
    </location>
</feature>
<dbReference type="RefSeq" id="XP_050505267.1">
    <property type="nucleotide sequence ID" value="XM_050649310.1"/>
</dbReference>
<feature type="region of interest" description="Disordered" evidence="2">
    <location>
        <begin position="289"/>
        <end position="332"/>
    </location>
</feature>
<evidence type="ECO:0000259" key="4">
    <source>
        <dbReference type="Pfam" id="PF14214"/>
    </source>
</evidence>
<dbReference type="Proteomes" id="UP001652700">
    <property type="component" value="Unplaced"/>
</dbReference>
<feature type="domain" description="DNA helicase Pif1-like DEAD-box helicase" evidence="3">
    <location>
        <begin position="1782"/>
        <end position="1983"/>
    </location>
</feature>
<dbReference type="PANTHER" id="PTHR10492:SF57">
    <property type="entry name" value="ATP-DEPENDENT DNA HELICASE"/>
    <property type="match status" value="1"/>
</dbReference>
<keyword evidence="7" id="KW-1185">Reference proteome</keyword>
<sequence>MASTSSQTSSQTVQPSFAAVTKITPKKPTTAISCPSRSFAIVMNALPDVVLFEYIKAIGEIVTPKEITFASRISNQRICIYLSSLSVVDNLLQNYPTITVRNQTVSIRRLITPAKRLLLSNVSPSIPNSLIEQALKEELRLQLASPISFIRCGSPEDEYAHIFSFRRSIYIIPDKENFELNTSILISHENNNNRIFITSDKLECFLCKQSGHTADSCSNPQEISTNLSQNTTSSLIPFETPSTMSRPSSSSKEEINPTNNDLIIPNEQSLMSVSLPSNPCIKRTYSTETSLESPTLSVTDNPPDLNPINDKSPTAFSTPKTAPKKKLKTDDKELGKITPSAQSTIEQLISANPERFSLTALQLIAFLENSFGSSDPLKEAHNFTTNIKSLLEDLTQIYQAVSDRSLKNRITRLSKKLKITLNPVDADEVASLSSNNSYSFGTVEVKERPKTNRTADINAQSGESTCSISSVLHHQVAQNKLDEISKQINNINLTNDNPDVSQKGKKRRYGAEIELLERTTIPKTSRRRNSTDNYSTSSNDSDQTRNVKKNAEHSISMDVTGDAAGIHIRIDDYVRLASKVIRGSKAQDSDSFPIRSRGKQCTAMAATALVFRKIHSENNWNGQIIDQILNTGDDFYRKSIRRRTRLRREINSEYLMPIELAPNMTILNRRYVLNTDEGDHVNGSLRTIDAEIINLHQGITKFFDEYDSGIFVCNMLSTAITKHNEMYYLFDSHSRDEYGRARPNGKACMLEFVSMDLLAEHIMHVHWQNETEANVNNYYRNVFTIAPITIVLQDNIAEDNAVSPTALLMPPPTVPVPPKVPVASSSNVRIPGRSNTYLLAKRSRQVDTFTVGDMVEQCDQCGAKFYKKERKMCCNKGNVVLPPLDEYPSVLKAKLLSDSSTSKLYLKNIMKYNTLLSFASISSTLRTDLPPGVDVFVIQGNMYHKMMHVYQNDTRPSFGQLYFLDSGRANDIRSANTIFTAEMSAELITQLDKVIRKVNPYAGLYCTMKEVYEKARKNAARNNATVPEISLVWFDDSGIDRRVYNKPTANDEIGAIFVSGDGEIPANIELQLYLRPEVADNQTDSSLLTISHLSPLADPLSYVLLYPTGGRGWCKNISLTRQSTTRKRVTLRAFYAYRFMVRDTFNPLLESAKLTQQYIVNCYTKIESNNMYYLRINQKKLMVTNYSGLQDYLAQYESNCNVRIGHPIILPSTYYGGKRFMMEYYQDCMAIVSRFGKPTYFVTMTCNPKWPEIEKFMRPNRCAQDRPDITVRVFHLKLKELIHDIVVKQVLGEVSTFIYVVEFQKRGLPHAHILVTIRVEDRPVEANDIDSVICAEIPDMNTEPELNDLVLKHMMHGPCGIRDPTCSCMRNDDNTCSKKYPKEFRETTIPNIGRYAQYRRRNNGRNGKVKRGQRIYEDMTNQDVVPYNPWLLKKYNCHLNVELVNTTRACKYIFKYISKGSDSAVMNVVQSTRNTTETTNTTDADDTNKKYDEITEHIESRYLSSCEAAWRIFELPLIDKMQKIEKLPIHLEGERSVVFREGDEQAAIENAEGKFSKLEAYFILNREDEQANNIKYPDIPMYYWWNASAHKWVRRVYDKGIIISRMYTVSPKEVERMHLRILLLHVAGATSFSALKTVDGVLCATFQEAARNRQLTENDDAWIACIEECSNSKMPAQLRRLFAYLLCYCSIENALELWRKFKRHFIEDYARRGESEEIAEVKALRRVDNILRYLGTSLSVYGISIPETNEPINHDDDDSDNDGGVQHDGNIVAPVEEIIDRMNVEQRLCYEQVKNAVLNDANHDRRFFIYGSAGCGKTYLYNTIIDLLARRNISAIVVAFTGIAALLLRGGQTAHSKFKLPIDLSPESTSTIMAQSEEAQMLRDAKILIFDEISMARYEIINIIDRCLRDIRQDERPFGNIVTILGGDIKQLLPIVSGGRAEQLQSLFYHCNEWHSFKHMKLNVNMRADPAELEFANWLEKVGRHSPEIRITHPRSMRTDLVQIPNECVVEDVVGAIYGDIDFKFPTFPQLLADRSIICLRNDVCTEINNKMLRRLPGDIVTVYSVDNVDSDNPKDAENFPMEFLNRIKYGGLPDHELMLKVGAPVILLRNIDARSGLVNGTRLIIKQVSQNAIIADIAFGVNKGKTVFIPKFDIKCRVDTHSVNLKRRQFPVKLSFAITVNKAQGQTLEKVGICLTTPVYAHGQLYTALSRAKRMSALKVQIRTSEHQGTTKENHINRTLARNVVYESVMNRFQ</sequence>
<keyword evidence="1" id="KW-0067">ATP-binding</keyword>
<dbReference type="Gene3D" id="3.40.50.300">
    <property type="entry name" value="P-loop containing nucleotide triphosphate hydrolases"/>
    <property type="match status" value="2"/>
</dbReference>
<organism evidence="6 7">
    <name type="scientific">Diabrotica virgifera virgifera</name>
    <name type="common">western corn rootworm</name>
    <dbReference type="NCBI Taxonomy" id="50390"/>
    <lineage>
        <taxon>Eukaryota</taxon>
        <taxon>Metazoa</taxon>
        <taxon>Ecdysozoa</taxon>
        <taxon>Arthropoda</taxon>
        <taxon>Hexapoda</taxon>
        <taxon>Insecta</taxon>
        <taxon>Pterygota</taxon>
        <taxon>Neoptera</taxon>
        <taxon>Endopterygota</taxon>
        <taxon>Coleoptera</taxon>
        <taxon>Polyphaga</taxon>
        <taxon>Cucujiformia</taxon>
        <taxon>Chrysomeloidea</taxon>
        <taxon>Chrysomelidae</taxon>
        <taxon>Galerucinae</taxon>
        <taxon>Diabroticina</taxon>
        <taxon>Diabroticites</taxon>
        <taxon>Diabrotica</taxon>
    </lineage>
</organism>
<dbReference type="InterPro" id="IPR025476">
    <property type="entry name" value="Helitron_helicase-like"/>
</dbReference>
<keyword evidence="1" id="KW-0378">Hydrolase</keyword>
<comment type="catalytic activity">
    <reaction evidence="1">
        <text>ATP + H2O = ADP + phosphate + H(+)</text>
        <dbReference type="Rhea" id="RHEA:13065"/>
        <dbReference type="ChEBI" id="CHEBI:15377"/>
        <dbReference type="ChEBI" id="CHEBI:15378"/>
        <dbReference type="ChEBI" id="CHEBI:30616"/>
        <dbReference type="ChEBI" id="CHEBI:43474"/>
        <dbReference type="ChEBI" id="CHEBI:456216"/>
        <dbReference type="EC" id="5.6.2.3"/>
    </reaction>
</comment>
<feature type="region of interest" description="Disordered" evidence="2">
    <location>
        <begin position="491"/>
        <end position="553"/>
    </location>
</feature>
<evidence type="ECO:0000313" key="6">
    <source>
        <dbReference type="EnsemblMetazoa" id="XP_050505267.1"/>
    </source>
</evidence>
<feature type="compositionally biased region" description="Low complexity" evidence="2">
    <location>
        <begin position="232"/>
        <end position="250"/>
    </location>
</feature>